<dbReference type="InterPro" id="IPR039448">
    <property type="entry name" value="Beta_helix"/>
</dbReference>
<dbReference type="SUPFAM" id="SSF49452">
    <property type="entry name" value="Starch-binding domain-like"/>
    <property type="match status" value="1"/>
</dbReference>
<dbReference type="Pfam" id="PF13229">
    <property type="entry name" value="Beta_helix"/>
    <property type="match status" value="1"/>
</dbReference>
<evidence type="ECO:0000259" key="1">
    <source>
        <dbReference type="Pfam" id="PF05048"/>
    </source>
</evidence>
<feature type="domain" description="Periplasmic copper-binding protein NosD beta helix" evidence="1">
    <location>
        <begin position="586"/>
        <end position="707"/>
    </location>
</feature>
<evidence type="ECO:0000259" key="2">
    <source>
        <dbReference type="Pfam" id="PF13229"/>
    </source>
</evidence>
<organism evidence="3 4">
    <name type="scientific">Candidatus Methanoperedens nitratireducens</name>
    <dbReference type="NCBI Taxonomy" id="1392998"/>
    <lineage>
        <taxon>Archaea</taxon>
        <taxon>Methanobacteriati</taxon>
        <taxon>Methanobacteriota</taxon>
        <taxon>Stenosarchaea group</taxon>
        <taxon>Methanomicrobia</taxon>
        <taxon>Methanosarcinales</taxon>
        <taxon>ANME-2 cluster</taxon>
        <taxon>Candidatus Methanoperedentaceae</taxon>
        <taxon>Candidatus Methanoperedens</taxon>
    </lineage>
</organism>
<dbReference type="EMBL" id="LKCM01000137">
    <property type="protein sequence ID" value="KPQ43620.1"/>
    <property type="molecule type" value="Genomic_DNA"/>
</dbReference>
<dbReference type="InterPro" id="IPR013784">
    <property type="entry name" value="Carb-bd-like_fold"/>
</dbReference>
<protein>
    <submittedName>
        <fullName evidence="3">Cell surface protein</fullName>
    </submittedName>
</protein>
<dbReference type="InterPro" id="IPR022441">
    <property type="entry name" value="Para_beta_helix_rpt-2"/>
</dbReference>
<reference evidence="3 4" key="1">
    <citation type="submission" date="2015-09" db="EMBL/GenBank/DDBJ databases">
        <title>A metagenomics-based metabolic model of nitrate-dependent anaerobic oxidation of methane by Methanoperedens-like archaea.</title>
        <authorList>
            <person name="Arshad A."/>
            <person name="Speth D.R."/>
            <person name="De Graaf R.M."/>
            <person name="Op Den Camp H.J."/>
            <person name="Jetten M.S."/>
            <person name="Welte C.U."/>
        </authorList>
    </citation>
    <scope>NUCLEOTIDE SEQUENCE [LARGE SCALE GENOMIC DNA]</scope>
</reference>
<sequence>MRYKIWRGVALRIAFGITMLVILLAEMSSAVPVEEWNKTFGGEHGENAIYVYQTSDLNYTFIGSKESQVGFNTWFVKTDSEGNELHNKTLVEGIYNYPYFANKISDGGYLIVGSLGSPINDNDAWVIKTDSEGNEIWNKTFKETSADERFYFFKQISNEEYTFIGMSYSGGPTNNLIQIKTDLNGNELWNKSLLIGCYQLTNIQDTLDNAYVVSLLSCTGADTKIIKIDSNGNELWNRTFEYSIIHSIQQTSDDGFVLAGNKELAGTIDYDDGLLIKTDSNGNELWNKTYQERNNYSEIFGPIQITSEGGFIIGGYSYDANGSHLIRGGYGWLVRTNSNGVELWNMTFGGIDSFRPDLINFVQETLDRGYILAGSTVSYGAGDYDAWLTKVSSEGSVHNMNKGITYTTIQLAIDGANPGDEIHVDSGTYHENIKVNKQITLSSTSGNPNYTILESPINSEDVINVSVDSVNISGFTLKNALSMAGIYIGNGGNSNISNNILMSNYFGIKLDYSSNNTLSGNKAFNNRLGIVLVHSNDNILKRNNASDNSYGINVAGLSSNNILVANIASSNNGYGLGRGDGIGINSWGNNNTLSGNTANLNNGSGIFLRSSTNILSENSVSKNNQGIYMESSDSNAVNSNNVANNNIGVYLWNSITNNINNNYFNNTNNYIQEGIISGNTWNTTKTPGINIIGAPSLGGNFWAYPNGTGFSQMCTDANKDGICDSPYVLDANNSDLLPLTIPSGYSYIFGTVLNNSTGIAGVTISTNTNITTNTDESGKYSILVLAGAYNLTATSEPKFYTNSSVTVTIVSGTTVLQDIELIKKPTGNINGLVTNV</sequence>
<dbReference type="Gene3D" id="2.60.40.1120">
    <property type="entry name" value="Carboxypeptidase-like, regulatory domain"/>
    <property type="match status" value="1"/>
</dbReference>
<gene>
    <name evidence="3" type="ORF">MPEBLZ_01803</name>
</gene>
<proteinExistence type="predicted"/>
<evidence type="ECO:0000313" key="4">
    <source>
        <dbReference type="Proteomes" id="UP000050360"/>
    </source>
</evidence>
<dbReference type="PANTHER" id="PTHR42754">
    <property type="entry name" value="ENDOGLUCANASE"/>
    <property type="match status" value="1"/>
</dbReference>
<dbReference type="AlphaFoldDB" id="A0A0P8E0C7"/>
<dbReference type="NCBIfam" id="TIGR03804">
    <property type="entry name" value="para_beta_helix"/>
    <property type="match status" value="4"/>
</dbReference>
<dbReference type="InterPro" id="IPR007742">
    <property type="entry name" value="NosD_dom"/>
</dbReference>
<dbReference type="SUPFAM" id="SSF51126">
    <property type="entry name" value="Pectin lyase-like"/>
    <property type="match status" value="2"/>
</dbReference>
<feature type="domain" description="Right handed beta helix" evidence="2">
    <location>
        <begin position="460"/>
        <end position="576"/>
    </location>
</feature>
<dbReference type="Gene3D" id="2.160.20.10">
    <property type="entry name" value="Single-stranded right-handed beta-helix, Pectin lyase-like"/>
    <property type="match status" value="1"/>
</dbReference>
<dbReference type="InterPro" id="IPR012334">
    <property type="entry name" value="Pectin_lyas_fold"/>
</dbReference>
<dbReference type="InterPro" id="IPR011050">
    <property type="entry name" value="Pectin_lyase_fold/virulence"/>
</dbReference>
<comment type="caution">
    <text evidence="3">The sequence shown here is derived from an EMBL/GenBank/DDBJ whole genome shotgun (WGS) entry which is preliminary data.</text>
</comment>
<name>A0A0P8E0C7_9EURY</name>
<dbReference type="SMART" id="SM00710">
    <property type="entry name" value="PbH1"/>
    <property type="match status" value="9"/>
</dbReference>
<dbReference type="PANTHER" id="PTHR42754:SF1">
    <property type="entry name" value="LIPOPROTEIN"/>
    <property type="match status" value="1"/>
</dbReference>
<evidence type="ECO:0000313" key="3">
    <source>
        <dbReference type="EMBL" id="KPQ43620.1"/>
    </source>
</evidence>
<dbReference type="Pfam" id="PF05048">
    <property type="entry name" value="NosD"/>
    <property type="match status" value="1"/>
</dbReference>
<dbReference type="Proteomes" id="UP000050360">
    <property type="component" value="Unassembled WGS sequence"/>
</dbReference>
<dbReference type="InterPro" id="IPR006626">
    <property type="entry name" value="PbH1"/>
</dbReference>
<dbReference type="GO" id="GO:0030246">
    <property type="term" value="F:carbohydrate binding"/>
    <property type="evidence" value="ECO:0007669"/>
    <property type="project" value="InterPro"/>
</dbReference>
<accession>A0A0P8E0C7</accession>